<comment type="caution">
    <text evidence="2">The sequence shown here is derived from an EMBL/GenBank/DDBJ whole genome shotgun (WGS) entry which is preliminary data.</text>
</comment>
<evidence type="ECO:0000256" key="1">
    <source>
        <dbReference type="SAM" id="MobiDB-lite"/>
    </source>
</evidence>
<reference evidence="2" key="1">
    <citation type="submission" date="2022-07" db="EMBL/GenBank/DDBJ databases">
        <title>Phylogenomic reconstructions and comparative analyses of Kickxellomycotina fungi.</title>
        <authorList>
            <person name="Reynolds N.K."/>
            <person name="Stajich J.E."/>
            <person name="Barry K."/>
            <person name="Grigoriev I.V."/>
            <person name="Crous P."/>
            <person name="Smith M.E."/>
        </authorList>
    </citation>
    <scope>NUCLEOTIDE SEQUENCE</scope>
    <source>
        <strain evidence="2">NBRC 100468</strain>
    </source>
</reference>
<feature type="region of interest" description="Disordered" evidence="1">
    <location>
        <begin position="254"/>
        <end position="274"/>
    </location>
</feature>
<feature type="compositionally biased region" description="Low complexity" evidence="1">
    <location>
        <begin position="446"/>
        <end position="461"/>
    </location>
</feature>
<feature type="region of interest" description="Disordered" evidence="1">
    <location>
        <begin position="1"/>
        <end position="31"/>
    </location>
</feature>
<dbReference type="PANTHER" id="PTHR32428">
    <property type="entry name" value="TARGET OF RAPAMYCIN COMPLEX 2 SUBUNIT BIT61-RELATED"/>
    <property type="match status" value="1"/>
</dbReference>
<dbReference type="EMBL" id="JANBPU010000003">
    <property type="protein sequence ID" value="KAJ1921680.1"/>
    <property type="molecule type" value="Genomic_DNA"/>
</dbReference>
<dbReference type="GO" id="GO:0038203">
    <property type="term" value="P:TORC2 signaling"/>
    <property type="evidence" value="ECO:0007669"/>
    <property type="project" value="TreeGrafter"/>
</dbReference>
<dbReference type="InterPro" id="IPR013745">
    <property type="entry name" value="Bit61/PRR5"/>
</dbReference>
<feature type="region of interest" description="Disordered" evidence="1">
    <location>
        <begin position="446"/>
        <end position="467"/>
    </location>
</feature>
<evidence type="ECO:0000313" key="3">
    <source>
        <dbReference type="Proteomes" id="UP001150538"/>
    </source>
</evidence>
<organism evidence="2 3">
    <name type="scientific">Mycoemilia scoparia</name>
    <dbReference type="NCBI Taxonomy" id="417184"/>
    <lineage>
        <taxon>Eukaryota</taxon>
        <taxon>Fungi</taxon>
        <taxon>Fungi incertae sedis</taxon>
        <taxon>Zoopagomycota</taxon>
        <taxon>Kickxellomycotina</taxon>
        <taxon>Kickxellomycetes</taxon>
        <taxon>Kickxellales</taxon>
        <taxon>Kickxellaceae</taxon>
        <taxon>Mycoemilia</taxon>
    </lineage>
</organism>
<protein>
    <submittedName>
        <fullName evidence="2">Uncharacterized protein</fullName>
    </submittedName>
</protein>
<evidence type="ECO:0000313" key="2">
    <source>
        <dbReference type="EMBL" id="KAJ1921680.1"/>
    </source>
</evidence>
<keyword evidence="3" id="KW-1185">Reference proteome</keyword>
<dbReference type="OrthoDB" id="2290221at2759"/>
<sequence>MNSGDVRSMHQQQRPNMTPRHPQQQTPSPYRQYNQRHLPQSINITNIKAANPITLQTPINTAQTPHHGYTQPYHQHTHHYHYAQAPSTAAITNHSQFTSPTPGYEQQHQNLRFQRTPLHQPYSSHNDSIRYKVLPLFNGERIGGSVEELNELVRNCLRSDMENLHYGVKTILQAGFVTLQNRIKTQCEFIGSGYEFDTPGMTASTAPMNAGSSMAFSNGNSVANGDCGLSDNINSNSNNGCGNNHGEDIEQKKLPRSIKQQQASPTSPTPPNTATIATANIKGAALPRSSSQANINTIVQKLISDGSPGTSKQIQQNMVDLQRMSRSDLVGCARVCFAVSEVWNLVYSNIISFADAVFLPMRLEFKQATKSKTGESMDVREEILLMYREFIARPLLPKFYEFVNQETEIDFSEIGAMGYENTDSSIGFVISSLLQMFIFMASKTSSTSSSSSSLLLPSSTTGNNNDSKNEMHNLAKLFLKAQAFYSN</sequence>
<dbReference type="Pfam" id="PF08539">
    <property type="entry name" value="HbrB"/>
    <property type="match status" value="2"/>
</dbReference>
<dbReference type="AlphaFoldDB" id="A0A9W8AAN6"/>
<proteinExistence type="predicted"/>
<dbReference type="PANTHER" id="PTHR32428:SF2">
    <property type="entry name" value="TARGET OF RAPAMYCIN COMPLEX 2 SUBUNIT BIT61-RELATED"/>
    <property type="match status" value="1"/>
</dbReference>
<dbReference type="Proteomes" id="UP001150538">
    <property type="component" value="Unassembled WGS sequence"/>
</dbReference>
<accession>A0A9W8AAN6</accession>
<dbReference type="GO" id="GO:0031932">
    <property type="term" value="C:TORC2 complex"/>
    <property type="evidence" value="ECO:0007669"/>
    <property type="project" value="TreeGrafter"/>
</dbReference>
<gene>
    <name evidence="2" type="ORF">H4219_000412</name>
</gene>
<name>A0A9W8AAN6_9FUNG</name>